<comment type="subcellular location">
    <subcellularLocation>
        <location evidence="2">Endoplasmic reticulum membrane</location>
        <topology evidence="2">Single-pass membrane protein</topology>
    </subcellularLocation>
</comment>
<proteinExistence type="inferred from homology"/>
<dbReference type="EC" id="4.1.2.27" evidence="14"/>
<reference evidence="19 20" key="1">
    <citation type="submission" date="2023-03" db="EMBL/GenBank/DDBJ databases">
        <title>High-quality genome of Scylla paramamosain provides insights in environmental adaptation.</title>
        <authorList>
            <person name="Zhang L."/>
        </authorList>
    </citation>
    <scope>NUCLEOTIDE SEQUENCE [LARGE SCALE GENOMIC DNA]</scope>
    <source>
        <strain evidence="19">LZ_2023a</strain>
        <tissue evidence="19">Muscle</tissue>
    </source>
</reference>
<evidence type="ECO:0000256" key="6">
    <source>
        <dbReference type="ARBA" id="ARBA00022824"/>
    </source>
</evidence>
<evidence type="ECO:0000256" key="5">
    <source>
        <dbReference type="ARBA" id="ARBA00022692"/>
    </source>
</evidence>
<keyword evidence="12 17" id="KW-0456">Lyase</keyword>
<accession>A0AAW0TNL4</accession>
<dbReference type="SUPFAM" id="SSF53383">
    <property type="entry name" value="PLP-dependent transferases"/>
    <property type="match status" value="1"/>
</dbReference>
<comment type="pathway">
    <text evidence="4">Sphingolipid metabolism.</text>
</comment>
<dbReference type="Gene3D" id="3.90.1150.10">
    <property type="entry name" value="Aspartate Aminotransferase, domain 1"/>
    <property type="match status" value="1"/>
</dbReference>
<sequence length="496" mass="53563">MCWSQAGRGCSACCAVSRPSRGGSPGSWNRRGKKSRKSMFEVKDDSVAPLHALPQVGWSGEEVITAATKVLALGKYDWREGRLSGGAFSGKDDAFTQLLTKIYRLYALSNPLHSDIFPGVRKMEAEIVRMTLDLFQGDQDACGCMTTGGSESLLLALKAARDWSREVKGITEPEIVLCYTAHAGFDKGASLLDVKLRKVDMDPVTCKVDLRAMRRAITSNTVMLVASAPQYPHGIIDDVEGVASLGKARNIPVHVDCCMGGFLLPFMKAAGYPVTPFDFQVPGVTSISADTHKYGQAPKGSSVLMYRSHNYLHHQYFVTPNWPGGIYATHSVPGSRAGGLVAVCWASLLYLGFQGYTNATKAIIATARKLTQRLKEVPGVEIFGDPLTSIVAFNTTEVDILKVGDVLSGRGWHLNFLQYPSGLHVCLTGLHANDAFVDGLVHDLKEAITEIKNNPSTLKGVGKVYGTAAAIPDKALVGEAAKLFLQCYYDTLPDPA</sequence>
<dbReference type="EMBL" id="JARAKH010000029">
    <property type="protein sequence ID" value="KAK8388252.1"/>
    <property type="molecule type" value="Genomic_DNA"/>
</dbReference>
<protein>
    <recommendedName>
        <fullName evidence="14">sphinganine-1-phosphate aldolase</fullName>
        <ecNumber evidence="14">4.1.2.27</ecNumber>
    </recommendedName>
    <alternativeName>
        <fullName evidence="15">Sphingosine-1-phosphate aldolase</fullName>
    </alternativeName>
</protein>
<keyword evidence="5" id="KW-0812">Transmembrane</keyword>
<evidence type="ECO:0000256" key="14">
    <source>
        <dbReference type="ARBA" id="ARBA00038965"/>
    </source>
</evidence>
<evidence type="ECO:0000256" key="12">
    <source>
        <dbReference type="ARBA" id="ARBA00023239"/>
    </source>
</evidence>
<evidence type="ECO:0000256" key="1">
    <source>
        <dbReference type="ARBA" id="ARBA00001933"/>
    </source>
</evidence>
<evidence type="ECO:0000256" key="10">
    <source>
        <dbReference type="ARBA" id="ARBA00023098"/>
    </source>
</evidence>
<feature type="region of interest" description="Disordered" evidence="18">
    <location>
        <begin position="16"/>
        <end position="35"/>
    </location>
</feature>
<dbReference type="PANTHER" id="PTHR42735:SF6">
    <property type="entry name" value="SPHINGOSINE-1-PHOSPHATE LYASE 1"/>
    <property type="match status" value="1"/>
</dbReference>
<dbReference type="Proteomes" id="UP001487740">
    <property type="component" value="Unassembled WGS sequence"/>
</dbReference>
<evidence type="ECO:0000256" key="8">
    <source>
        <dbReference type="ARBA" id="ARBA00022919"/>
    </source>
</evidence>
<feature type="compositionally biased region" description="Low complexity" evidence="18">
    <location>
        <begin position="17"/>
        <end position="29"/>
    </location>
</feature>
<dbReference type="InterPro" id="IPR015424">
    <property type="entry name" value="PyrdxlP-dep_Trfase"/>
</dbReference>
<keyword evidence="8" id="KW-0746">Sphingolipid metabolism</keyword>
<dbReference type="PANTHER" id="PTHR42735">
    <property type="match status" value="1"/>
</dbReference>
<evidence type="ECO:0000256" key="17">
    <source>
        <dbReference type="RuleBase" id="RU000382"/>
    </source>
</evidence>
<organism evidence="19 20">
    <name type="scientific">Scylla paramamosain</name>
    <name type="common">Mud crab</name>
    <dbReference type="NCBI Taxonomy" id="85552"/>
    <lineage>
        <taxon>Eukaryota</taxon>
        <taxon>Metazoa</taxon>
        <taxon>Ecdysozoa</taxon>
        <taxon>Arthropoda</taxon>
        <taxon>Crustacea</taxon>
        <taxon>Multicrustacea</taxon>
        <taxon>Malacostraca</taxon>
        <taxon>Eumalacostraca</taxon>
        <taxon>Eucarida</taxon>
        <taxon>Decapoda</taxon>
        <taxon>Pleocyemata</taxon>
        <taxon>Brachyura</taxon>
        <taxon>Eubrachyura</taxon>
        <taxon>Portunoidea</taxon>
        <taxon>Portunidae</taxon>
        <taxon>Portuninae</taxon>
        <taxon>Scylla</taxon>
    </lineage>
</organism>
<evidence type="ECO:0000256" key="16">
    <source>
        <dbReference type="PIRSR" id="PIRSR602129-50"/>
    </source>
</evidence>
<comment type="pathway">
    <text evidence="3">Lipid metabolism; sphingolipid metabolism.</text>
</comment>
<dbReference type="InterPro" id="IPR015422">
    <property type="entry name" value="PyrdxlP-dep_Trfase_small"/>
</dbReference>
<dbReference type="Pfam" id="PF00282">
    <property type="entry name" value="Pyridoxal_deC"/>
    <property type="match status" value="1"/>
</dbReference>
<comment type="caution">
    <text evidence="19">The sequence shown here is derived from an EMBL/GenBank/DDBJ whole genome shotgun (WGS) entry which is preliminary data.</text>
</comment>
<evidence type="ECO:0000256" key="4">
    <source>
        <dbReference type="ARBA" id="ARBA00004991"/>
    </source>
</evidence>
<evidence type="ECO:0000256" key="13">
    <source>
        <dbReference type="ARBA" id="ARBA00038302"/>
    </source>
</evidence>
<evidence type="ECO:0000256" key="11">
    <source>
        <dbReference type="ARBA" id="ARBA00023136"/>
    </source>
</evidence>
<dbReference type="GO" id="GO:0005789">
    <property type="term" value="C:endoplasmic reticulum membrane"/>
    <property type="evidence" value="ECO:0007669"/>
    <property type="project" value="UniProtKB-SubCell"/>
</dbReference>
<dbReference type="Gene3D" id="3.40.640.10">
    <property type="entry name" value="Type I PLP-dependent aspartate aminotransferase-like (Major domain)"/>
    <property type="match status" value="1"/>
</dbReference>
<keyword evidence="11" id="KW-0472">Membrane</keyword>
<dbReference type="GO" id="GO:0030170">
    <property type="term" value="F:pyridoxal phosphate binding"/>
    <property type="evidence" value="ECO:0007669"/>
    <property type="project" value="InterPro"/>
</dbReference>
<evidence type="ECO:0000256" key="15">
    <source>
        <dbReference type="ARBA" id="ARBA00042568"/>
    </source>
</evidence>
<dbReference type="GO" id="GO:0030149">
    <property type="term" value="P:sphingolipid catabolic process"/>
    <property type="evidence" value="ECO:0007669"/>
    <property type="project" value="TreeGrafter"/>
</dbReference>
<dbReference type="GO" id="GO:0019752">
    <property type="term" value="P:carboxylic acid metabolic process"/>
    <property type="evidence" value="ECO:0007669"/>
    <property type="project" value="InterPro"/>
</dbReference>
<evidence type="ECO:0000256" key="18">
    <source>
        <dbReference type="SAM" id="MobiDB-lite"/>
    </source>
</evidence>
<dbReference type="InterPro" id="IPR050477">
    <property type="entry name" value="GrpII_AminoAcid_Decarb"/>
</dbReference>
<keyword evidence="9" id="KW-1133">Transmembrane helix</keyword>
<dbReference type="InterPro" id="IPR002129">
    <property type="entry name" value="PyrdxlP-dep_de-COase"/>
</dbReference>
<dbReference type="InterPro" id="IPR015421">
    <property type="entry name" value="PyrdxlP-dep_Trfase_major"/>
</dbReference>
<evidence type="ECO:0000256" key="7">
    <source>
        <dbReference type="ARBA" id="ARBA00022898"/>
    </source>
</evidence>
<dbReference type="Gene3D" id="6.10.140.2150">
    <property type="match status" value="1"/>
</dbReference>
<feature type="modified residue" description="N6-(pyridoxal phosphate)lysine" evidence="16">
    <location>
        <position position="293"/>
    </location>
</feature>
<keyword evidence="10" id="KW-0443">Lipid metabolism</keyword>
<evidence type="ECO:0000256" key="2">
    <source>
        <dbReference type="ARBA" id="ARBA00004389"/>
    </source>
</evidence>
<dbReference type="AlphaFoldDB" id="A0AAW0TNL4"/>
<keyword evidence="6" id="KW-0256">Endoplasmic reticulum</keyword>
<comment type="cofactor">
    <cofactor evidence="1 16 17">
        <name>pyridoxal 5'-phosphate</name>
        <dbReference type="ChEBI" id="CHEBI:597326"/>
    </cofactor>
</comment>
<evidence type="ECO:0000313" key="20">
    <source>
        <dbReference type="Proteomes" id="UP001487740"/>
    </source>
</evidence>
<dbReference type="GO" id="GO:0008117">
    <property type="term" value="F:sphinganine-1-phosphate aldolase activity"/>
    <property type="evidence" value="ECO:0007669"/>
    <property type="project" value="UniProtKB-EC"/>
</dbReference>
<evidence type="ECO:0000313" key="19">
    <source>
        <dbReference type="EMBL" id="KAK8388252.1"/>
    </source>
</evidence>
<comment type="similarity">
    <text evidence="13">Belongs to the group II decarboxylase family. Sphingosine-1-phosphate lyase subfamily.</text>
</comment>
<keyword evidence="20" id="KW-1185">Reference proteome</keyword>
<keyword evidence="7 16" id="KW-0663">Pyridoxal phosphate</keyword>
<evidence type="ECO:0000256" key="9">
    <source>
        <dbReference type="ARBA" id="ARBA00022989"/>
    </source>
</evidence>
<evidence type="ECO:0000256" key="3">
    <source>
        <dbReference type="ARBA" id="ARBA00004760"/>
    </source>
</evidence>
<dbReference type="FunFam" id="3.40.640.10:FF:000020">
    <property type="entry name" value="sphingosine-1-phosphate lyase 1"/>
    <property type="match status" value="1"/>
</dbReference>
<gene>
    <name evidence="19" type="ORF">O3P69_020266</name>
</gene>
<name>A0AAW0TNL4_SCYPA</name>